<keyword evidence="1" id="KW-0022">Alpha-amylase inhibitor</keyword>
<evidence type="ECO:0008006" key="6">
    <source>
        <dbReference type="Google" id="ProtNLM"/>
    </source>
</evidence>
<feature type="compositionally biased region" description="Basic and acidic residues" evidence="3">
    <location>
        <begin position="52"/>
        <end position="72"/>
    </location>
</feature>
<dbReference type="Gene3D" id="2.60.40.20">
    <property type="entry name" value="Alpha-amylase inhibitor"/>
    <property type="match status" value="1"/>
</dbReference>
<dbReference type="SMART" id="SM00783">
    <property type="entry name" value="A_amylase_inhib"/>
    <property type="match status" value="1"/>
</dbReference>
<accession>A0A646I7S6</accession>
<dbReference type="EMBL" id="VJYJ02000037">
    <property type="protein sequence ID" value="MQS06215.1"/>
    <property type="molecule type" value="Genomic_DNA"/>
</dbReference>
<dbReference type="SUPFAM" id="SSF49498">
    <property type="entry name" value="alpha-Amylase inhibitor tendamistat"/>
    <property type="match status" value="1"/>
</dbReference>
<organism evidence="5">
    <name type="scientific">Streptomyces alkaliphilus</name>
    <dbReference type="NCBI Taxonomy" id="1472722"/>
    <lineage>
        <taxon>Bacteria</taxon>
        <taxon>Bacillati</taxon>
        <taxon>Actinomycetota</taxon>
        <taxon>Actinomycetes</taxon>
        <taxon>Kitasatosporales</taxon>
        <taxon>Streptomycetaceae</taxon>
        <taxon>Streptomyces</taxon>
    </lineage>
</organism>
<keyword evidence="2" id="KW-1015">Disulfide bond</keyword>
<dbReference type="InterPro" id="IPR036379">
    <property type="entry name" value="A-amylase_inhib_sf"/>
</dbReference>
<feature type="transmembrane region" description="Helical" evidence="4">
    <location>
        <begin position="102"/>
        <end position="125"/>
    </location>
</feature>
<evidence type="ECO:0000256" key="2">
    <source>
        <dbReference type="ARBA" id="ARBA00023157"/>
    </source>
</evidence>
<evidence type="ECO:0000256" key="1">
    <source>
        <dbReference type="ARBA" id="ARBA00022579"/>
    </source>
</evidence>
<feature type="region of interest" description="Disordered" evidence="3">
    <location>
        <begin position="1"/>
        <end position="77"/>
    </location>
</feature>
<protein>
    <recommendedName>
        <fullName evidence="6">Alpha-amylase</fullName>
    </recommendedName>
</protein>
<dbReference type="Pfam" id="PF01356">
    <property type="entry name" value="A_amylase_inhib"/>
    <property type="match status" value="1"/>
</dbReference>
<gene>
    <name evidence="5" type="ORF">FNX48_003160</name>
</gene>
<dbReference type="Proteomes" id="UP000315516">
    <property type="component" value="Unassembled WGS sequence"/>
</dbReference>
<sequence>MSNTAGGKGMRLPGAPPVGRPAPDRDTSPLPGKRVPFRKVLAQNDCKKFRKVHDGSGRHPPPRPRDGGRRTEPTAPIEGVTMRTTAFRVSRRPAGRGRLRPTALPLTVVTVFAALFGAVAPAAALDPAPTQTVPTTAPGCVHLYAGLRYTHLHSECAEEHLLRVRYTFGEVSDCRLVVPGGWHTFRGYGFDGDHPVAVEPCEG</sequence>
<evidence type="ECO:0000313" key="5">
    <source>
        <dbReference type="EMBL" id="MQS06215.1"/>
    </source>
</evidence>
<reference evidence="5" key="1">
    <citation type="submission" date="2019-10" db="EMBL/GenBank/DDBJ databases">
        <title>Streptomyces sp. nov., a novel actinobacterium isolated from alkaline environment.</title>
        <authorList>
            <person name="Golinska P."/>
        </authorList>
    </citation>
    <scope>NUCLEOTIDE SEQUENCE</scope>
    <source>
        <strain evidence="5">IF17</strain>
    </source>
</reference>
<evidence type="ECO:0000256" key="4">
    <source>
        <dbReference type="SAM" id="Phobius"/>
    </source>
</evidence>
<dbReference type="AlphaFoldDB" id="A0A646I7S6"/>
<keyword evidence="4" id="KW-1133">Transmembrane helix</keyword>
<name>A0A646I7S6_9ACTN</name>
<dbReference type="GO" id="GO:0015066">
    <property type="term" value="F:alpha-amylase inhibitor activity"/>
    <property type="evidence" value="ECO:0007669"/>
    <property type="project" value="UniProtKB-KW"/>
</dbReference>
<comment type="caution">
    <text evidence="5">The sequence shown here is derived from an EMBL/GenBank/DDBJ whole genome shotgun (WGS) entry which is preliminary data.</text>
</comment>
<evidence type="ECO:0000256" key="3">
    <source>
        <dbReference type="SAM" id="MobiDB-lite"/>
    </source>
</evidence>
<keyword evidence="4" id="KW-0472">Membrane</keyword>
<keyword evidence="4" id="KW-0812">Transmembrane</keyword>
<dbReference type="InterPro" id="IPR000833">
    <property type="entry name" value="A-amylase_inhib"/>
</dbReference>
<proteinExistence type="predicted"/>
<dbReference type="OrthoDB" id="4295858at2"/>